<keyword evidence="4" id="KW-1185">Reference proteome</keyword>
<feature type="chain" id="PRO_5019128403" description="DUF4890 domain-containing protein" evidence="2">
    <location>
        <begin position="25"/>
        <end position="164"/>
    </location>
</feature>
<comment type="caution">
    <text evidence="3">The sequence shown here is derived from an EMBL/GenBank/DDBJ whole genome shotgun (WGS) entry which is preliminary data.</text>
</comment>
<reference evidence="3 4" key="1">
    <citation type="submission" date="2018-12" db="EMBL/GenBank/DDBJ databases">
        <authorList>
            <person name="Feng G."/>
            <person name="Zhu H."/>
        </authorList>
    </citation>
    <scope>NUCLEOTIDE SEQUENCE [LARGE SCALE GENOMIC DNA]</scope>
    <source>
        <strain evidence="3 4">9PBR-2</strain>
    </source>
</reference>
<feature type="compositionally biased region" description="Low complexity" evidence="1">
    <location>
        <begin position="43"/>
        <end position="58"/>
    </location>
</feature>
<evidence type="ECO:0000256" key="2">
    <source>
        <dbReference type="SAM" id="SignalP"/>
    </source>
</evidence>
<name>A0A428JQD1_9BACT</name>
<sequence>MKKQFLSFALLLGLLVSVSETTVAAPAVSGQEQHQDKRLYQAGRQGRSQRPDGQQGPRRQQRLDAMAKEMNLSSKQKSKVEKIYQEQQQQMQALRGQSGQDRTQQRDEFKRIHEGTDKKLKDVLSKKQYAQLEAKRQERMRQLQSRRGDQRRGGPERRDFNGRG</sequence>
<keyword evidence="2" id="KW-0732">Signal</keyword>
<dbReference type="OrthoDB" id="886248at2"/>
<dbReference type="Proteomes" id="UP000280066">
    <property type="component" value="Unassembled WGS sequence"/>
</dbReference>
<protein>
    <recommendedName>
        <fullName evidence="5">DUF4890 domain-containing protein</fullName>
    </recommendedName>
</protein>
<proteinExistence type="predicted"/>
<organism evidence="3 4">
    <name type="scientific">Hymenobacter metallilatus</name>
    <dbReference type="NCBI Taxonomy" id="2493666"/>
    <lineage>
        <taxon>Bacteria</taxon>
        <taxon>Pseudomonadati</taxon>
        <taxon>Bacteroidota</taxon>
        <taxon>Cytophagia</taxon>
        <taxon>Cytophagales</taxon>
        <taxon>Hymenobacteraceae</taxon>
        <taxon>Hymenobacter</taxon>
    </lineage>
</organism>
<evidence type="ECO:0000313" key="3">
    <source>
        <dbReference type="EMBL" id="RSK35501.1"/>
    </source>
</evidence>
<feature type="compositionally biased region" description="Basic and acidic residues" evidence="1">
    <location>
        <begin position="103"/>
        <end position="125"/>
    </location>
</feature>
<dbReference type="EMBL" id="RWIS01000003">
    <property type="protein sequence ID" value="RSK35501.1"/>
    <property type="molecule type" value="Genomic_DNA"/>
</dbReference>
<feature type="signal peptide" evidence="2">
    <location>
        <begin position="1"/>
        <end position="24"/>
    </location>
</feature>
<dbReference type="RefSeq" id="WP_125428212.1">
    <property type="nucleotide sequence ID" value="NZ_RWIS01000003.1"/>
</dbReference>
<dbReference type="AlphaFoldDB" id="A0A428JQD1"/>
<feature type="region of interest" description="Disordered" evidence="1">
    <location>
        <begin position="25"/>
        <end position="164"/>
    </location>
</feature>
<gene>
    <name evidence="3" type="ORF">EI290_07330</name>
</gene>
<accession>A0A428JQD1</accession>
<evidence type="ECO:0008006" key="5">
    <source>
        <dbReference type="Google" id="ProtNLM"/>
    </source>
</evidence>
<feature type="compositionally biased region" description="Basic and acidic residues" evidence="1">
    <location>
        <begin position="133"/>
        <end position="164"/>
    </location>
</feature>
<evidence type="ECO:0000256" key="1">
    <source>
        <dbReference type="SAM" id="MobiDB-lite"/>
    </source>
</evidence>
<feature type="compositionally biased region" description="Low complexity" evidence="1">
    <location>
        <begin position="85"/>
        <end position="100"/>
    </location>
</feature>
<evidence type="ECO:0000313" key="4">
    <source>
        <dbReference type="Proteomes" id="UP000280066"/>
    </source>
</evidence>